<dbReference type="OrthoDB" id="515921at2"/>
<accession>A0A1Z4LU60</accession>
<dbReference type="EMBL" id="AP018227">
    <property type="protein sequence ID" value="BAY84796.1"/>
    <property type="molecule type" value="Genomic_DNA"/>
</dbReference>
<evidence type="ECO:0000313" key="2">
    <source>
        <dbReference type="Proteomes" id="UP000218418"/>
    </source>
</evidence>
<protein>
    <recommendedName>
        <fullName evidence="3">Spy protein</fullName>
    </recommendedName>
</protein>
<proteinExistence type="predicted"/>
<evidence type="ECO:0008006" key="3">
    <source>
        <dbReference type="Google" id="ProtNLM"/>
    </source>
</evidence>
<organism evidence="1 2">
    <name type="scientific">Calothrix parasitica NIES-267</name>
    <dbReference type="NCBI Taxonomy" id="1973488"/>
    <lineage>
        <taxon>Bacteria</taxon>
        <taxon>Bacillati</taxon>
        <taxon>Cyanobacteriota</taxon>
        <taxon>Cyanophyceae</taxon>
        <taxon>Nostocales</taxon>
        <taxon>Calotrichaceae</taxon>
        <taxon>Calothrix</taxon>
    </lineage>
</organism>
<gene>
    <name evidence="1" type="ORF">NIES267_42930</name>
</gene>
<name>A0A1Z4LU60_9CYAN</name>
<dbReference type="Proteomes" id="UP000218418">
    <property type="component" value="Chromosome"/>
</dbReference>
<dbReference type="AlphaFoldDB" id="A0A1Z4LU60"/>
<evidence type="ECO:0000313" key="1">
    <source>
        <dbReference type="EMBL" id="BAY84796.1"/>
    </source>
</evidence>
<keyword evidence="2" id="KW-1185">Reference proteome</keyword>
<sequence>MFSKSAKRLSVFFSAAIISISLTGITAKRAEAIPNFILVPLTIQAAGYAIPRVYKKLTPQQQRKVDAVQNEAFRQVATVLTTAQRSNVMQSFKTRQGRTQLLQSLRLTPAQKARIRSIVEKSRQRINAIVK</sequence>
<reference evidence="1 2" key="1">
    <citation type="submission" date="2017-06" db="EMBL/GenBank/DDBJ databases">
        <title>Genome sequencing of cyanobaciteial culture collection at National Institute for Environmental Studies (NIES).</title>
        <authorList>
            <person name="Hirose Y."/>
            <person name="Shimura Y."/>
            <person name="Fujisawa T."/>
            <person name="Nakamura Y."/>
            <person name="Kawachi M."/>
        </authorList>
    </citation>
    <scope>NUCLEOTIDE SEQUENCE [LARGE SCALE GENOMIC DNA]</scope>
    <source>
        <strain evidence="1 2">NIES-267</strain>
    </source>
</reference>